<dbReference type="GO" id="GO:0016020">
    <property type="term" value="C:membrane"/>
    <property type="evidence" value="ECO:0007669"/>
    <property type="project" value="TreeGrafter"/>
</dbReference>
<protein>
    <submittedName>
        <fullName evidence="4">Long-chain-fatty-acid--CoA ligase</fullName>
    </submittedName>
</protein>
<proteinExistence type="predicted"/>
<dbReference type="PANTHER" id="PTHR43272">
    <property type="entry name" value="LONG-CHAIN-FATTY-ACID--COA LIGASE"/>
    <property type="match status" value="1"/>
</dbReference>
<keyword evidence="2" id="KW-0067">ATP-binding</keyword>
<organism evidence="4 5">
    <name type="scientific">Candidatus Saccharicenans subterraneus</name>
    <dbReference type="NCBI Taxonomy" id="2508984"/>
    <lineage>
        <taxon>Bacteria</taxon>
        <taxon>Candidatus Aminicenantota</taxon>
        <taxon>Candidatus Aminicenantia</taxon>
        <taxon>Candidatus Aminicenantales</taxon>
        <taxon>Candidatus Saccharicenantaceae</taxon>
        <taxon>Candidatus Saccharicenans</taxon>
    </lineage>
</organism>
<dbReference type="Gene3D" id="3.40.50.12780">
    <property type="entry name" value="N-terminal domain of ligase-like"/>
    <property type="match status" value="1"/>
</dbReference>
<dbReference type="EMBL" id="QUAH01000020">
    <property type="protein sequence ID" value="RFT14786.1"/>
    <property type="molecule type" value="Genomic_DNA"/>
</dbReference>
<evidence type="ECO:0000256" key="2">
    <source>
        <dbReference type="ARBA" id="ARBA00022840"/>
    </source>
</evidence>
<dbReference type="InterPro" id="IPR000873">
    <property type="entry name" value="AMP-dep_synth/lig_dom"/>
</dbReference>
<dbReference type="AlphaFoldDB" id="A0A3E2BJJ9"/>
<dbReference type="Pfam" id="PF23562">
    <property type="entry name" value="AMP-binding_C_3"/>
    <property type="match status" value="1"/>
</dbReference>
<gene>
    <name evidence="4" type="ORF">OP8BY_2402</name>
</gene>
<dbReference type="Proteomes" id="UP000257323">
    <property type="component" value="Unassembled WGS sequence"/>
</dbReference>
<keyword evidence="1" id="KW-0547">Nucleotide-binding</keyword>
<evidence type="ECO:0000313" key="5">
    <source>
        <dbReference type="Proteomes" id="UP000257323"/>
    </source>
</evidence>
<dbReference type="InterPro" id="IPR042099">
    <property type="entry name" value="ANL_N_sf"/>
</dbReference>
<accession>A0A3E2BJJ9</accession>
<name>A0A3E2BJJ9_9BACT</name>
<dbReference type="GO" id="GO:0005524">
    <property type="term" value="F:ATP binding"/>
    <property type="evidence" value="ECO:0007669"/>
    <property type="project" value="UniProtKB-KW"/>
</dbReference>
<dbReference type="Pfam" id="PF00501">
    <property type="entry name" value="AMP-binding"/>
    <property type="match status" value="1"/>
</dbReference>
<evidence type="ECO:0000313" key="4">
    <source>
        <dbReference type="EMBL" id="RFT14786.1"/>
    </source>
</evidence>
<dbReference type="SUPFAM" id="SSF56801">
    <property type="entry name" value="Acetyl-CoA synthetase-like"/>
    <property type="match status" value="1"/>
</dbReference>
<evidence type="ECO:0000259" key="3">
    <source>
        <dbReference type="Pfam" id="PF00501"/>
    </source>
</evidence>
<feature type="domain" description="AMP-dependent synthetase/ligase" evidence="3">
    <location>
        <begin position="10"/>
        <end position="442"/>
    </location>
</feature>
<dbReference type="GO" id="GO:0004467">
    <property type="term" value="F:long-chain fatty acid-CoA ligase activity"/>
    <property type="evidence" value="ECO:0007669"/>
    <property type="project" value="TreeGrafter"/>
</dbReference>
<comment type="caution">
    <text evidence="4">The sequence shown here is derived from an EMBL/GenBank/DDBJ whole genome shotgun (WGS) entry which is preliminary data.</text>
</comment>
<evidence type="ECO:0000256" key="1">
    <source>
        <dbReference type="ARBA" id="ARBA00022741"/>
    </source>
</evidence>
<sequence length="635" mass="71962">MAERTLCQLFEDSVQKFPNNVLMWEKRDGKYQGITYKEMRARVHDFAAGLLSLGLKKGDRVTLLSEGRADWLMSELAILYTGAINVPISVKIDEPTELKFRLSHSGSRMAIVSRGQLPKIRAIKNDLPELERIIVLDPVDGLEADEFLAAEVSREGKIYLTKHSREFEETWRSVRESDLANICYTSGTTADPKGIMLTHRNYTANVEHSLSLVECPEYYVTLLILPWDHSFAHTCGLYSMMKNGAAIAAIETGRNALETIKNIPKNIKEIRPHVLLSVPSLAKSFRRNIENAIREKGPKIESLFQKGLKAAYEYNGEGWNRGQGKRKFKKPMYLLVDKLIFSKIRKNFGGRLEMFVGGGALLDIELQRFFYAIGMPMFQGYGLTEASPVISANNKKEHKLGSSGKPARAIEVRICDDQGNNLPVGAKGEIVIRGENVMAGYWKNEKATRETIRDGWLYTGDLGFLDEDGYLHVLGRFKSLLIANDGEKYSPEEIEEAITETSPYIEQIMLYNNQSPYTVALLVPNKEQLLRWLKEKKLDQRTPEGQEAALKLLEAEVNQFRPGGPRAGQFPERWLPAAIAVLGEGFTEQNRFLNSTLKMVRPRITEFYQGRLEYMFTPEGKNVINPQNRTIISRL</sequence>
<dbReference type="PANTHER" id="PTHR43272:SF33">
    <property type="entry name" value="AMP-BINDING DOMAIN-CONTAINING PROTEIN-RELATED"/>
    <property type="match status" value="1"/>
</dbReference>
<reference evidence="4 5" key="1">
    <citation type="submission" date="2018-08" db="EMBL/GenBank/DDBJ databases">
        <title>Genome analysis of the thermophilic bacterium of the candidate phylum Aminicenantes from deep subsurface aquifer revealed its physiology and ecological role.</title>
        <authorList>
            <person name="Kadnikov V.V."/>
            <person name="Mardanov A.V."/>
            <person name="Beletsky A.V."/>
            <person name="Karnachuk O.V."/>
            <person name="Ravin N.V."/>
        </authorList>
    </citation>
    <scope>NUCLEOTIDE SEQUENCE [LARGE SCALE GENOMIC DNA]</scope>
    <source>
        <strain evidence="4">BY38</strain>
    </source>
</reference>
<keyword evidence="4" id="KW-0436">Ligase</keyword>